<keyword evidence="3" id="KW-0812">Transmembrane</keyword>
<keyword evidence="5" id="KW-1185">Reference proteome</keyword>
<gene>
    <name evidence="4" type="ORF">KI387_041022</name>
</gene>
<accession>A0AA38FA60</accession>
<evidence type="ECO:0000256" key="3">
    <source>
        <dbReference type="SAM" id="Phobius"/>
    </source>
</evidence>
<feature type="transmembrane region" description="Helical" evidence="3">
    <location>
        <begin position="489"/>
        <end position="517"/>
    </location>
</feature>
<dbReference type="GO" id="GO:0005634">
    <property type="term" value="C:nucleus"/>
    <property type="evidence" value="ECO:0007669"/>
    <property type="project" value="UniProtKB-SubCell"/>
</dbReference>
<dbReference type="PANTHER" id="PTHR12663">
    <property type="entry name" value="ANDROGEN INDUCED INHIBITOR OF PROLIFERATION AS3 / PDS5-RELATED"/>
    <property type="match status" value="1"/>
</dbReference>
<comment type="subcellular location">
    <subcellularLocation>
        <location evidence="1">Nucleus</location>
    </subcellularLocation>
</comment>
<keyword evidence="3" id="KW-1133">Transmembrane helix</keyword>
<dbReference type="GO" id="GO:0007064">
    <property type="term" value="P:mitotic sister chromatid cohesion"/>
    <property type="evidence" value="ECO:0007669"/>
    <property type="project" value="InterPro"/>
</dbReference>
<dbReference type="GO" id="GO:0000785">
    <property type="term" value="C:chromatin"/>
    <property type="evidence" value="ECO:0007669"/>
    <property type="project" value="TreeGrafter"/>
</dbReference>
<feature type="transmembrane region" description="Helical" evidence="3">
    <location>
        <begin position="647"/>
        <end position="664"/>
    </location>
</feature>
<keyword evidence="3" id="KW-0472">Membrane</keyword>
<dbReference type="GO" id="GO:0006281">
    <property type="term" value="P:DNA repair"/>
    <property type="evidence" value="ECO:0007669"/>
    <property type="project" value="TreeGrafter"/>
</dbReference>
<evidence type="ECO:0000256" key="1">
    <source>
        <dbReference type="ARBA" id="ARBA00004123"/>
    </source>
</evidence>
<organism evidence="4 5">
    <name type="scientific">Taxus chinensis</name>
    <name type="common">Chinese yew</name>
    <name type="synonym">Taxus wallichiana var. chinensis</name>
    <dbReference type="NCBI Taxonomy" id="29808"/>
    <lineage>
        <taxon>Eukaryota</taxon>
        <taxon>Viridiplantae</taxon>
        <taxon>Streptophyta</taxon>
        <taxon>Embryophyta</taxon>
        <taxon>Tracheophyta</taxon>
        <taxon>Spermatophyta</taxon>
        <taxon>Pinopsida</taxon>
        <taxon>Pinidae</taxon>
        <taxon>Conifers II</taxon>
        <taxon>Cupressales</taxon>
        <taxon>Taxaceae</taxon>
        <taxon>Taxus</taxon>
    </lineage>
</organism>
<evidence type="ECO:0000313" key="4">
    <source>
        <dbReference type="EMBL" id="KAH9293772.1"/>
    </source>
</evidence>
<name>A0AA38FA60_TAXCH</name>
<reference evidence="4 5" key="1">
    <citation type="journal article" date="2021" name="Nat. Plants">
        <title>The Taxus genome provides insights into paclitaxel biosynthesis.</title>
        <authorList>
            <person name="Xiong X."/>
            <person name="Gou J."/>
            <person name="Liao Q."/>
            <person name="Li Y."/>
            <person name="Zhou Q."/>
            <person name="Bi G."/>
            <person name="Li C."/>
            <person name="Du R."/>
            <person name="Wang X."/>
            <person name="Sun T."/>
            <person name="Guo L."/>
            <person name="Liang H."/>
            <person name="Lu P."/>
            <person name="Wu Y."/>
            <person name="Zhang Z."/>
            <person name="Ro D.K."/>
            <person name="Shang Y."/>
            <person name="Huang S."/>
            <person name="Yan J."/>
        </authorList>
    </citation>
    <scope>NUCLEOTIDE SEQUENCE [LARGE SCALE GENOMIC DNA]</scope>
    <source>
        <strain evidence="4">Ta-2019</strain>
    </source>
</reference>
<proteinExistence type="predicted"/>
<dbReference type="PANTHER" id="PTHR12663:SF0">
    <property type="entry name" value="PRECOCIOUS DISSOCIATION OF SISTERS 5, ISOFORM A"/>
    <property type="match status" value="1"/>
</dbReference>
<evidence type="ECO:0000313" key="5">
    <source>
        <dbReference type="Proteomes" id="UP000824469"/>
    </source>
</evidence>
<dbReference type="InterPro" id="IPR039776">
    <property type="entry name" value="Pds5"/>
</dbReference>
<protein>
    <submittedName>
        <fullName evidence="4">Uncharacterized protein</fullName>
    </submittedName>
</protein>
<dbReference type="EMBL" id="JAHRHJ020000732">
    <property type="protein sequence ID" value="KAH9293772.1"/>
    <property type="molecule type" value="Genomic_DNA"/>
</dbReference>
<sequence length="845" mass="97779">MELMSEGELKERIIRVGKKLRHPHHSVDDLLKDLEETTNCLAMIKQSNKYMIHSLMFQLIEPRLLEHEDVRVRIMVITCIAEVTRITVPNLPYSDTIMRDIFEHMVGSFQGLGNIASPYFGKRVKILETMAEVRSCVLMLDLDCDDLIFHMFEVFLAVIDDRHSENVLHAMQTIMSLVLNEYEEPPRHLLSMLEEEMSQEAPCIAHTLAKDVMNQCPIKLKTYMAAKLSEKDMESTLQGMSSLVFNDKNLVSNVCMKLGACTEKSDLVQREEKEEDANKQGKGSLLIEEVSLPLYNCMHNDKMIMGDEFKKEEKSDLQVCMDEQNKDNQEVTNDHHLIVTNVAWVDNECKDEGTCEGQEERKGIFLNANDDFQIKGFGMAAPKSKLLNFIFIQTSLDDITWTNSCGEDFEITWKYDCLFGMMHKEVTISYQHMDYGSSDMHIFFDEHFQILWLACEVRGDILQFMVELGHYLALHNKEGTVRSNVRMKFWNYVIAVINSLWASVTHFISCFVMFAIIRKKTTLKYDEIQLCNLHSINLELGVIANIPRVTHGIYFGDYELMVINYCNIDFSSPCNMIAAISVRTTHGTVSMQPGILSWVFQAFTLGKRKVLSSQGSYLSISSIWYHYMIKFRISMMTDFCGKMRKDLAYILILFGIPSLHNWLIQKMHVHVVHTLRIHARELKNQVRKNERDVLFFSKIEKVCFNAALCLFKAPKVGVLNYYSHVYFPIAFVFMIEELSYTLWNIIDAWAKLEIVCSCQIRDNFSDFLSIFGITAVGFLGQPWEFKEEWGNHCKVLFFHQFSHLTGTGARLWKFNGKNTLAHGLRTCILLEDKQFWEGRTVMSPF</sequence>
<keyword evidence="2" id="KW-0539">Nucleus</keyword>
<comment type="caution">
    <text evidence="4">The sequence shown here is derived from an EMBL/GenBank/DDBJ whole genome shotgun (WGS) entry which is preliminary data.</text>
</comment>
<dbReference type="Proteomes" id="UP000824469">
    <property type="component" value="Unassembled WGS sequence"/>
</dbReference>
<dbReference type="AlphaFoldDB" id="A0AA38FA60"/>
<dbReference type="Pfam" id="PF20168">
    <property type="entry name" value="PDS5"/>
    <property type="match status" value="1"/>
</dbReference>
<evidence type="ECO:0000256" key="2">
    <source>
        <dbReference type="ARBA" id="ARBA00023242"/>
    </source>
</evidence>